<evidence type="ECO:0000313" key="2">
    <source>
        <dbReference type="Proteomes" id="UP000004995"/>
    </source>
</evidence>
<dbReference type="EnsemblPlants" id="KQL23547">
    <property type="protein sequence ID" value="KQL23547"/>
    <property type="gene ID" value="SETIT_031864mg"/>
</dbReference>
<proteinExistence type="predicted"/>
<reference evidence="2" key="1">
    <citation type="journal article" date="2012" name="Nat. Biotechnol.">
        <title>Reference genome sequence of the model plant Setaria.</title>
        <authorList>
            <person name="Bennetzen J.L."/>
            <person name="Schmutz J."/>
            <person name="Wang H."/>
            <person name="Percifield R."/>
            <person name="Hawkins J."/>
            <person name="Pontaroli A.C."/>
            <person name="Estep M."/>
            <person name="Feng L."/>
            <person name="Vaughn J.N."/>
            <person name="Grimwood J."/>
            <person name="Jenkins J."/>
            <person name="Barry K."/>
            <person name="Lindquist E."/>
            <person name="Hellsten U."/>
            <person name="Deshpande S."/>
            <person name="Wang X."/>
            <person name="Wu X."/>
            <person name="Mitros T."/>
            <person name="Triplett J."/>
            <person name="Yang X."/>
            <person name="Ye C.Y."/>
            <person name="Mauro-Herrera M."/>
            <person name="Wang L."/>
            <person name="Li P."/>
            <person name="Sharma M."/>
            <person name="Sharma R."/>
            <person name="Ronald P.C."/>
            <person name="Panaud O."/>
            <person name="Kellogg E.A."/>
            <person name="Brutnell T.P."/>
            <person name="Doust A.N."/>
            <person name="Tuskan G.A."/>
            <person name="Rokhsar D."/>
            <person name="Devos K.M."/>
        </authorList>
    </citation>
    <scope>NUCLEOTIDE SEQUENCE [LARGE SCALE GENOMIC DNA]</scope>
    <source>
        <strain evidence="2">cv. Yugu1</strain>
    </source>
</reference>
<organism evidence="1 2">
    <name type="scientific">Setaria italica</name>
    <name type="common">Foxtail millet</name>
    <name type="synonym">Panicum italicum</name>
    <dbReference type="NCBI Taxonomy" id="4555"/>
    <lineage>
        <taxon>Eukaryota</taxon>
        <taxon>Viridiplantae</taxon>
        <taxon>Streptophyta</taxon>
        <taxon>Embryophyta</taxon>
        <taxon>Tracheophyta</taxon>
        <taxon>Spermatophyta</taxon>
        <taxon>Magnoliopsida</taxon>
        <taxon>Liliopsida</taxon>
        <taxon>Poales</taxon>
        <taxon>Poaceae</taxon>
        <taxon>PACMAD clade</taxon>
        <taxon>Panicoideae</taxon>
        <taxon>Panicodae</taxon>
        <taxon>Paniceae</taxon>
        <taxon>Cenchrinae</taxon>
        <taxon>Setaria</taxon>
    </lineage>
</organism>
<sequence>MCMLNNRTVCTNLYSYKVYLLEMICLYKCNHAALF</sequence>
<dbReference type="Gramene" id="KQL23547">
    <property type="protein sequence ID" value="KQL23547"/>
    <property type="gene ID" value="SETIT_031864mg"/>
</dbReference>
<accession>K3ZZ32</accession>
<dbReference type="Proteomes" id="UP000004995">
    <property type="component" value="Unassembled WGS sequence"/>
</dbReference>
<evidence type="ECO:0000313" key="1">
    <source>
        <dbReference type="EnsemblPlants" id="KQL23547"/>
    </source>
</evidence>
<dbReference type="InParanoid" id="K3ZZ32"/>
<keyword evidence="2" id="KW-1185">Reference proteome</keyword>
<dbReference type="AlphaFoldDB" id="K3ZZ32"/>
<protein>
    <submittedName>
        <fullName evidence="1">Uncharacterized protein</fullName>
    </submittedName>
</protein>
<dbReference type="HOGENOM" id="CLU_3369324_0_0_1"/>
<name>K3ZZ32_SETIT</name>
<dbReference type="EMBL" id="AGNK02000882">
    <property type="status" value="NOT_ANNOTATED_CDS"/>
    <property type="molecule type" value="Genomic_DNA"/>
</dbReference>
<reference evidence="1" key="2">
    <citation type="submission" date="2018-08" db="UniProtKB">
        <authorList>
            <consortium name="EnsemblPlants"/>
        </authorList>
    </citation>
    <scope>IDENTIFICATION</scope>
    <source>
        <strain evidence="1">Yugu1</strain>
    </source>
</reference>